<dbReference type="STRING" id="1297750.SAMN05444405_102171"/>
<accession>A0A1M4UU23</accession>
<evidence type="ECO:0000313" key="2">
    <source>
        <dbReference type="EMBL" id="SHE60123.1"/>
    </source>
</evidence>
<dbReference type="EMBL" id="FQTV01000002">
    <property type="protein sequence ID" value="SHE60123.1"/>
    <property type="molecule type" value="Genomic_DNA"/>
</dbReference>
<keyword evidence="3" id="KW-1185">Reference proteome</keyword>
<gene>
    <name evidence="2" type="ORF">SAMN05444405_102171</name>
</gene>
<dbReference type="Pfam" id="PF14267">
    <property type="entry name" value="DUF4357"/>
    <property type="match status" value="1"/>
</dbReference>
<dbReference type="Proteomes" id="UP000184509">
    <property type="component" value="Unassembled WGS sequence"/>
</dbReference>
<reference evidence="3" key="1">
    <citation type="submission" date="2016-11" db="EMBL/GenBank/DDBJ databases">
        <authorList>
            <person name="Varghese N."/>
            <person name="Submissions S."/>
        </authorList>
    </citation>
    <scope>NUCLEOTIDE SEQUENCE [LARGE SCALE GENOMIC DNA]</scope>
    <source>
        <strain evidence="3">DSM 26991</strain>
    </source>
</reference>
<organism evidence="2 3">
    <name type="scientific">Bacteroides luti</name>
    <dbReference type="NCBI Taxonomy" id="1297750"/>
    <lineage>
        <taxon>Bacteria</taxon>
        <taxon>Pseudomonadati</taxon>
        <taxon>Bacteroidota</taxon>
        <taxon>Bacteroidia</taxon>
        <taxon>Bacteroidales</taxon>
        <taxon>Bacteroidaceae</taxon>
        <taxon>Bacteroides</taxon>
    </lineage>
</organism>
<dbReference type="AlphaFoldDB" id="A0A1M4UU23"/>
<feature type="domain" description="DUF4357" evidence="1">
    <location>
        <begin position="128"/>
        <end position="176"/>
    </location>
</feature>
<evidence type="ECO:0000259" key="1">
    <source>
        <dbReference type="Pfam" id="PF14267"/>
    </source>
</evidence>
<dbReference type="InterPro" id="IPR025579">
    <property type="entry name" value="DUF4357"/>
</dbReference>
<evidence type="ECO:0000313" key="3">
    <source>
        <dbReference type="Proteomes" id="UP000184509"/>
    </source>
</evidence>
<sequence length="184" mass="20709">MDNNLNKAHVKYLESRLYEIAKDTDRYNLTNSNSPTKSSISESDQSEMEEFIENIKLLVNSLGFKIFEPLRKASINKEEEEKNTFYIKAARGANATGQSTSDGFVVFKDSAIADSTTNSFPQNWEKLRSTLIKNKIIEQNVFTKDYLFSSPSSAAAIVMGRSANGLTEWKTEDGRILKSIESNN</sequence>
<name>A0A1M4UU23_9BACE</name>
<protein>
    <recommendedName>
        <fullName evidence="1">DUF4357 domain-containing protein</fullName>
    </recommendedName>
</protein>
<dbReference type="RefSeq" id="WP_073398977.1">
    <property type="nucleotide sequence ID" value="NZ_FQTV01000002.1"/>
</dbReference>
<proteinExistence type="predicted"/>
<dbReference type="OrthoDB" id="2656488at2"/>